<sequence>MTSRRLDVCLIGAGPRGLSVLERLCANAASVPDDTAVTVHVVDPYPPGAGRVWRTDQSGHLLMNTVASQVTMFTDDSVRVEGKLVPGPSLYEWARFLTLIGPMDGPPYDERVLGEARALGPDSYPTRSFYGHYLEWVFRRVTKTAPDHVGTVVHRARAVALDDGDDGTQCVRLDDGTLLTGLDAVVLAQGHLPVRQSHRRRELGDFAAVHGLRHITPANPADVDLTEVAPGETVALIGLGLNFFDYLALLTLGRGGRFERRGERLVYLPSGDEPRLVAGSRRGLPFHARGENQKGAHCRHEPAVLTPEVIAELRESARRRGGIDFQESVWPLVSKEVETVYYTTLLTCADRAADARRLRTAYLAAAPGSAQERAVLDVFGIAPADRWDWSRIARPYTGREFGSPADFRDWLLGHLRADLAAARAGNVGGPLKAALDVLRDLRNELRLVVDHGGLTGGSHRQHLEAWYTPLNAFLSIGPPAARIEQVIALVEAGVLRVLGPDARAVADAAAGVFAAWSPAVPGSRTEATTLIEARLPETDLRTTADPLLRSLLESGQCRPYEIRDPGGTPYETGGLAVTGAPFHLIDAGGRAHPRRFAFGVPTESVHWATAAGIRPGVNSVTLQDSDAIACAVLAGSAEPRPDQKTDQKTDQKLNEKLDQKLDQKLDETLDEEMVGELAR</sequence>
<evidence type="ECO:0000256" key="1">
    <source>
        <dbReference type="SAM" id="MobiDB-lite"/>
    </source>
</evidence>
<organism evidence="3 4">
    <name type="scientific">Streptomyces parvulus</name>
    <dbReference type="NCBI Taxonomy" id="146923"/>
    <lineage>
        <taxon>Bacteria</taxon>
        <taxon>Bacillati</taxon>
        <taxon>Actinomycetota</taxon>
        <taxon>Actinomycetes</taxon>
        <taxon>Kitasatosporales</taxon>
        <taxon>Streptomycetaceae</taxon>
        <taxon>Streptomyces</taxon>
    </lineage>
</organism>
<accession>A0A369V3V9</accession>
<dbReference type="PRINTS" id="PR00419">
    <property type="entry name" value="ADXRDTASE"/>
</dbReference>
<protein>
    <submittedName>
        <fullName evidence="3">FAD-binding protein</fullName>
    </submittedName>
</protein>
<dbReference type="SUPFAM" id="SSF51905">
    <property type="entry name" value="FAD/NAD(P)-binding domain"/>
    <property type="match status" value="1"/>
</dbReference>
<feature type="region of interest" description="Disordered" evidence="1">
    <location>
        <begin position="635"/>
        <end position="679"/>
    </location>
</feature>
<name>A0A369V3V9_9ACTN</name>
<dbReference type="PANTHER" id="PTHR40254">
    <property type="entry name" value="BLR0577 PROTEIN"/>
    <property type="match status" value="1"/>
</dbReference>
<comment type="caution">
    <text evidence="3">The sequence shown here is derived from an EMBL/GenBank/DDBJ whole genome shotgun (WGS) entry which is preliminary data.</text>
</comment>
<dbReference type="InterPro" id="IPR036188">
    <property type="entry name" value="FAD/NAD-bd_sf"/>
</dbReference>
<dbReference type="Proteomes" id="UP000253742">
    <property type="component" value="Unassembled WGS sequence"/>
</dbReference>
<dbReference type="RefSeq" id="WP_114529971.1">
    <property type="nucleotide sequence ID" value="NZ_QQBH01000011.1"/>
</dbReference>
<dbReference type="OrthoDB" id="3653265at2"/>
<proteinExistence type="predicted"/>
<gene>
    <name evidence="3" type="ORF">DVZ84_18890</name>
</gene>
<dbReference type="Pfam" id="PF13454">
    <property type="entry name" value="NAD_binding_9"/>
    <property type="match status" value="1"/>
</dbReference>
<evidence type="ECO:0000313" key="3">
    <source>
        <dbReference type="EMBL" id="RDD87686.1"/>
    </source>
</evidence>
<feature type="compositionally biased region" description="Basic and acidic residues" evidence="1">
    <location>
        <begin position="639"/>
        <end position="667"/>
    </location>
</feature>
<feature type="domain" description="FAD-dependent urate hydroxylase HpyO/Asp monooxygenase CreE-like FAD/NAD(P)-binding" evidence="2">
    <location>
        <begin position="10"/>
        <end position="191"/>
    </location>
</feature>
<dbReference type="STRING" id="146923.Spa2297_26595"/>
<feature type="compositionally biased region" description="Acidic residues" evidence="1">
    <location>
        <begin position="668"/>
        <end position="679"/>
    </location>
</feature>
<dbReference type="InterPro" id="IPR038732">
    <property type="entry name" value="HpyO/CreE_NAD-binding"/>
</dbReference>
<dbReference type="InterPro" id="IPR052189">
    <property type="entry name" value="L-asp_N-monooxygenase_NS-form"/>
</dbReference>
<dbReference type="EMBL" id="QQBH01000011">
    <property type="protein sequence ID" value="RDD87686.1"/>
    <property type="molecule type" value="Genomic_DNA"/>
</dbReference>
<reference evidence="3 4" key="1">
    <citation type="submission" date="2018-07" db="EMBL/GenBank/DDBJ databases">
        <title>Genome guided investigation of antibiotics producing actinomycetales strain isolated from a Macau mangrove ecosystem.</title>
        <authorList>
            <person name="Hu D."/>
        </authorList>
    </citation>
    <scope>NUCLEOTIDE SEQUENCE [LARGE SCALE GENOMIC DNA]</scope>
    <source>
        <strain evidence="3 4">2297</strain>
    </source>
</reference>
<evidence type="ECO:0000259" key="2">
    <source>
        <dbReference type="Pfam" id="PF13454"/>
    </source>
</evidence>
<evidence type="ECO:0000313" key="4">
    <source>
        <dbReference type="Proteomes" id="UP000253742"/>
    </source>
</evidence>
<dbReference type="PANTHER" id="PTHR40254:SF1">
    <property type="entry name" value="BLR0577 PROTEIN"/>
    <property type="match status" value="1"/>
</dbReference>
<dbReference type="AlphaFoldDB" id="A0A369V3V9"/>